<organism evidence="8">
    <name type="scientific">Melampsora larici-populina (strain 98AG31 / pathotype 3-4-7)</name>
    <name type="common">Poplar leaf rust fungus</name>
    <dbReference type="NCBI Taxonomy" id="747676"/>
    <lineage>
        <taxon>Eukaryota</taxon>
        <taxon>Fungi</taxon>
        <taxon>Dikarya</taxon>
        <taxon>Basidiomycota</taxon>
        <taxon>Pucciniomycotina</taxon>
        <taxon>Pucciniomycetes</taxon>
        <taxon>Pucciniales</taxon>
        <taxon>Melampsoraceae</taxon>
        <taxon>Melampsora</taxon>
    </lineage>
</organism>
<evidence type="ECO:0000256" key="1">
    <source>
        <dbReference type="ARBA" id="ARBA00022516"/>
    </source>
</evidence>
<dbReference type="STRING" id="747676.F4RQU8"/>
<dbReference type="AlphaFoldDB" id="F4RQU8"/>
<proteinExistence type="inferred from homology"/>
<keyword evidence="1" id="KW-0444">Lipid biosynthesis</keyword>
<dbReference type="KEGG" id="mlr:MELLADRAFT_64276"/>
<dbReference type="GO" id="GO:0005811">
    <property type="term" value="C:lipid droplet"/>
    <property type="evidence" value="ECO:0007669"/>
    <property type="project" value="TreeGrafter"/>
</dbReference>
<keyword evidence="2" id="KW-0521">NADP</keyword>
<dbReference type="GO" id="GO:0005789">
    <property type="term" value="C:endoplasmic reticulum membrane"/>
    <property type="evidence" value="ECO:0007669"/>
    <property type="project" value="TreeGrafter"/>
</dbReference>
<dbReference type="GeneID" id="18930240"/>
<dbReference type="Gene3D" id="3.40.50.720">
    <property type="entry name" value="NAD(P)-binding Rossmann-like Domain"/>
    <property type="match status" value="1"/>
</dbReference>
<comment type="similarity">
    <text evidence="6">Belongs to the short-chain dehydrogenases/reductases (SDR) family. ERG27 subfamily.</text>
</comment>
<dbReference type="InParanoid" id="F4RQU8"/>
<dbReference type="HOGENOM" id="CLU_029944_0_0_1"/>
<dbReference type="PANTHER" id="PTHR43647">
    <property type="entry name" value="DEHYDROGENASE"/>
    <property type="match status" value="1"/>
</dbReference>
<keyword evidence="4" id="KW-0560">Oxidoreductase</keyword>
<dbReference type="SUPFAM" id="SSF51735">
    <property type="entry name" value="NAD(P)-binding Rossmann-fold domains"/>
    <property type="match status" value="1"/>
</dbReference>
<dbReference type="PANTHER" id="PTHR43647:SF1">
    <property type="entry name" value="3-KETO-STEROID REDUCTASE ERG27"/>
    <property type="match status" value="1"/>
</dbReference>
<evidence type="ECO:0008006" key="9">
    <source>
        <dbReference type="Google" id="ProtNLM"/>
    </source>
</evidence>
<keyword evidence="3" id="KW-0752">Steroid biosynthesis</keyword>
<evidence type="ECO:0000256" key="2">
    <source>
        <dbReference type="ARBA" id="ARBA00022857"/>
    </source>
</evidence>
<dbReference type="InterPro" id="IPR036291">
    <property type="entry name" value="NAD(P)-bd_dom_sf"/>
</dbReference>
<dbReference type="RefSeq" id="XP_007411628.1">
    <property type="nucleotide sequence ID" value="XM_007411566.1"/>
</dbReference>
<dbReference type="FunCoup" id="F4RQU8">
    <property type="interactions" value="52"/>
</dbReference>
<reference evidence="8" key="1">
    <citation type="journal article" date="2011" name="Proc. Natl. Acad. Sci. U.S.A.">
        <title>Obligate biotrophy features unraveled by the genomic analysis of rust fungi.</title>
        <authorList>
            <person name="Duplessis S."/>
            <person name="Cuomo C.A."/>
            <person name="Lin Y.-C."/>
            <person name="Aerts A."/>
            <person name="Tisserant E."/>
            <person name="Veneault-Fourrey C."/>
            <person name="Joly D.L."/>
            <person name="Hacquard S."/>
            <person name="Amselem J."/>
            <person name="Cantarel B.L."/>
            <person name="Chiu R."/>
            <person name="Coutinho P.M."/>
            <person name="Feau N."/>
            <person name="Field M."/>
            <person name="Frey P."/>
            <person name="Gelhaye E."/>
            <person name="Goldberg J."/>
            <person name="Grabherr M.G."/>
            <person name="Kodira C.D."/>
            <person name="Kohler A."/>
            <person name="Kuees U."/>
            <person name="Lindquist E.A."/>
            <person name="Lucas S.M."/>
            <person name="Mago R."/>
            <person name="Mauceli E."/>
            <person name="Morin E."/>
            <person name="Murat C."/>
            <person name="Pangilinan J.L."/>
            <person name="Park R."/>
            <person name="Pearson M."/>
            <person name="Quesneville H."/>
            <person name="Rouhier N."/>
            <person name="Sakthikumar S."/>
            <person name="Salamov A.A."/>
            <person name="Schmutz J."/>
            <person name="Selles B."/>
            <person name="Shapiro H."/>
            <person name="Tanguay P."/>
            <person name="Tuskan G.A."/>
            <person name="Henrissat B."/>
            <person name="Van de Peer Y."/>
            <person name="Rouze P."/>
            <person name="Ellis J.G."/>
            <person name="Dodds P.N."/>
            <person name="Schein J.E."/>
            <person name="Zhong S."/>
            <person name="Hamelin R.C."/>
            <person name="Grigoriev I.V."/>
            <person name="Szabo L.J."/>
            <person name="Martin F."/>
        </authorList>
    </citation>
    <scope>NUCLEOTIDE SEQUENCE [LARGE SCALE GENOMIC DNA]</scope>
    <source>
        <strain evidence="8">98AG31 / pathotype 3-4-7</strain>
    </source>
</reference>
<evidence type="ECO:0000256" key="3">
    <source>
        <dbReference type="ARBA" id="ARBA00022955"/>
    </source>
</evidence>
<dbReference type="GO" id="GO:0006694">
    <property type="term" value="P:steroid biosynthetic process"/>
    <property type="evidence" value="ECO:0007669"/>
    <property type="project" value="UniProtKB-KW"/>
</dbReference>
<dbReference type="GO" id="GO:0005741">
    <property type="term" value="C:mitochondrial outer membrane"/>
    <property type="evidence" value="ECO:0007669"/>
    <property type="project" value="TreeGrafter"/>
</dbReference>
<dbReference type="EMBL" id="GL883114">
    <property type="protein sequence ID" value="EGG05263.1"/>
    <property type="molecule type" value="Genomic_DNA"/>
</dbReference>
<keyword evidence="8" id="KW-1185">Reference proteome</keyword>
<dbReference type="GO" id="GO:0000253">
    <property type="term" value="F:3-beta-hydroxysteroid 3-dehydrogenase (NADP+) activity"/>
    <property type="evidence" value="ECO:0007669"/>
    <property type="project" value="TreeGrafter"/>
</dbReference>
<protein>
    <recommendedName>
        <fullName evidence="9">3-keto sterol reductase</fullName>
    </recommendedName>
</protein>
<evidence type="ECO:0000256" key="5">
    <source>
        <dbReference type="ARBA" id="ARBA00023098"/>
    </source>
</evidence>
<accession>F4RQU8</accession>
<evidence type="ECO:0000256" key="6">
    <source>
        <dbReference type="ARBA" id="ARBA00023593"/>
    </source>
</evidence>
<dbReference type="Proteomes" id="UP000001072">
    <property type="component" value="Unassembled WGS sequence"/>
</dbReference>
<gene>
    <name evidence="7" type="ORF">MELLADRAFT_64276</name>
</gene>
<name>F4RQU8_MELLP</name>
<evidence type="ECO:0000313" key="8">
    <source>
        <dbReference type="Proteomes" id="UP000001072"/>
    </source>
</evidence>
<sequence length="469" mass="53055">MAVDESARFPPAPVMLLTGANGAVGFGICLRILYQLSQPTQSDISLLNLFNHSNENHQLRSLSLQSSSEEEDFQSVYATPNGLTLLLGCRNRQKAQDARDELLKKLNRLFKFENQDDRSVTSFSFIDRLTGQVEIISFQTYRQLWLENLKIEFLELDLSNLNSIFKAVDQVKLQYGHLSHLLLNAGGGTFIGLDWIKVFRGMVRNLVEALTYPDYMLESRSEETDDKLGYTWQLNVFGHYLLARLSLPLLARTPSTLPARIIWTGSLDGLAKYFDPQDYQCLESDQAYQSTKYQVGLLGWAFNSVIRKYEADVKKEETKVGTPQTASSPRVVSLVAHPGIVAGNMFTQIVGVFLDYAMLMTFYLVRTFFGSSHHVISAYKAGLVWTFASLGPSTIELGNLIGGEDYPFRMGARCDRIGGEYVVLESNHQTEGYQRWFDDEHANLILDKCDQLYLIHSRKQKIDIDTESA</sequence>
<dbReference type="InterPro" id="IPR051593">
    <property type="entry name" value="Ergosterol_Biosynth_ERG27"/>
</dbReference>
<dbReference type="eggNOG" id="KOG1478">
    <property type="taxonomic scope" value="Eukaryota"/>
</dbReference>
<evidence type="ECO:0000256" key="4">
    <source>
        <dbReference type="ARBA" id="ARBA00023002"/>
    </source>
</evidence>
<dbReference type="OrthoDB" id="331544at2759"/>
<dbReference type="VEuPathDB" id="FungiDB:MELLADRAFT_64276"/>
<keyword evidence="5" id="KW-0443">Lipid metabolism</keyword>
<evidence type="ECO:0000313" key="7">
    <source>
        <dbReference type="EMBL" id="EGG05263.1"/>
    </source>
</evidence>